<dbReference type="PANTHER" id="PTHR42809">
    <property type="entry name" value="FLAVODOXIN 2"/>
    <property type="match status" value="1"/>
</dbReference>
<name>A0A3Q9IDK3_9BACL</name>
<dbReference type="AlphaFoldDB" id="A0A3Q9IDK3"/>
<evidence type="ECO:0000256" key="7">
    <source>
        <dbReference type="ARBA" id="ARBA00022982"/>
    </source>
</evidence>
<evidence type="ECO:0000256" key="4">
    <source>
        <dbReference type="ARBA" id="ARBA00022448"/>
    </source>
</evidence>
<dbReference type="NCBIfam" id="NF005246">
    <property type="entry name" value="PRK06756.1"/>
    <property type="match status" value="1"/>
</dbReference>
<reference evidence="11" key="1">
    <citation type="submission" date="2018-12" db="EMBL/GenBank/DDBJ databases">
        <title>Complete genome sequence of Paenibacillus sp. MBLB1234.</title>
        <authorList>
            <person name="Nam Y.-D."/>
            <person name="Kang J."/>
            <person name="Chung W.-H."/>
            <person name="Park Y.S."/>
        </authorList>
    </citation>
    <scope>NUCLEOTIDE SEQUENCE [LARGE SCALE GENOMIC DNA]</scope>
    <source>
        <strain evidence="11">MBLB1234</strain>
    </source>
</reference>
<dbReference type="InterPro" id="IPR010087">
    <property type="entry name" value="Flav_short"/>
</dbReference>
<keyword evidence="6 8" id="KW-0288">FMN</keyword>
<sequence length="158" mass="17440">MEELKRLSKIVIVYASLTGNTEEMAELIAEGVRSTGATADLKMVEDCNAICLLEYDAYLLGAYTWGDGEIPDEFEDFLDEMKELDLQGTRSTVFGSGDTTYRLYCGAVDEVEQRLKDSGVVVVQESLKVEYGPSGEEKVLCREFGANFAKSLEGLHQA</sequence>
<dbReference type="InterPro" id="IPR001094">
    <property type="entry name" value="Flavdoxin-like"/>
</dbReference>
<dbReference type="EMBL" id="CP034346">
    <property type="protein sequence ID" value="AZS18462.1"/>
    <property type="molecule type" value="Genomic_DNA"/>
</dbReference>
<dbReference type="NCBIfam" id="NF005216">
    <property type="entry name" value="PRK06703.1"/>
    <property type="match status" value="1"/>
</dbReference>
<protein>
    <recommendedName>
        <fullName evidence="8">Flavodoxin</fullName>
    </recommendedName>
</protein>
<dbReference type="PROSITE" id="PS00201">
    <property type="entry name" value="FLAVODOXIN"/>
    <property type="match status" value="1"/>
</dbReference>
<evidence type="ECO:0000256" key="6">
    <source>
        <dbReference type="ARBA" id="ARBA00022643"/>
    </source>
</evidence>
<feature type="domain" description="Flavodoxin-like" evidence="9">
    <location>
        <begin position="10"/>
        <end position="149"/>
    </location>
</feature>
<dbReference type="Gene3D" id="3.40.50.360">
    <property type="match status" value="1"/>
</dbReference>
<keyword evidence="7 8" id="KW-0249">Electron transport</keyword>
<dbReference type="GO" id="GO:0009055">
    <property type="term" value="F:electron transfer activity"/>
    <property type="evidence" value="ECO:0007669"/>
    <property type="project" value="UniProtKB-UniRule"/>
</dbReference>
<dbReference type="InterPro" id="IPR050619">
    <property type="entry name" value="Flavodoxin"/>
</dbReference>
<evidence type="ECO:0000313" key="11">
    <source>
        <dbReference type="Proteomes" id="UP000270678"/>
    </source>
</evidence>
<dbReference type="OrthoDB" id="9790745at2"/>
<keyword evidence="5 8" id="KW-0285">Flavoprotein</keyword>
<evidence type="ECO:0000313" key="10">
    <source>
        <dbReference type="EMBL" id="AZS18462.1"/>
    </source>
</evidence>
<dbReference type="GO" id="GO:0010181">
    <property type="term" value="F:FMN binding"/>
    <property type="evidence" value="ECO:0007669"/>
    <property type="project" value="UniProtKB-UniRule"/>
</dbReference>
<dbReference type="SUPFAM" id="SSF52218">
    <property type="entry name" value="Flavoproteins"/>
    <property type="match status" value="1"/>
</dbReference>
<dbReference type="InterPro" id="IPR001226">
    <property type="entry name" value="Flavodoxin_CS"/>
</dbReference>
<evidence type="ECO:0000256" key="2">
    <source>
        <dbReference type="ARBA" id="ARBA00003297"/>
    </source>
</evidence>
<dbReference type="PANTHER" id="PTHR42809:SF1">
    <property type="entry name" value="FLAVODOXIN 1"/>
    <property type="match status" value="1"/>
</dbReference>
<dbReference type="Proteomes" id="UP000270678">
    <property type="component" value="Chromosome"/>
</dbReference>
<dbReference type="PROSITE" id="PS50902">
    <property type="entry name" value="FLAVODOXIN_LIKE"/>
    <property type="match status" value="1"/>
</dbReference>
<dbReference type="PRINTS" id="PR00369">
    <property type="entry name" value="FLAVODOXIN"/>
</dbReference>
<evidence type="ECO:0000256" key="3">
    <source>
        <dbReference type="ARBA" id="ARBA00005267"/>
    </source>
</evidence>
<proteinExistence type="inferred from homology"/>
<evidence type="ECO:0000259" key="9">
    <source>
        <dbReference type="PROSITE" id="PS50902"/>
    </source>
</evidence>
<keyword evidence="11" id="KW-1185">Reference proteome</keyword>
<organism evidence="10 11">
    <name type="scientific">Paenibacillus lutimineralis</name>
    <dbReference type="NCBI Taxonomy" id="2707005"/>
    <lineage>
        <taxon>Bacteria</taxon>
        <taxon>Bacillati</taxon>
        <taxon>Bacillota</taxon>
        <taxon>Bacilli</taxon>
        <taxon>Bacillales</taxon>
        <taxon>Paenibacillaceae</taxon>
        <taxon>Paenibacillus</taxon>
    </lineage>
</organism>
<gene>
    <name evidence="10" type="ORF">EI981_24860</name>
</gene>
<accession>A0A3Q9IDK3</accession>
<dbReference type="InterPro" id="IPR008254">
    <property type="entry name" value="Flavodoxin/NO_synth"/>
</dbReference>
<dbReference type="KEGG" id="plut:EI981_24860"/>
<keyword evidence="4 8" id="KW-0813">Transport</keyword>
<dbReference type="InterPro" id="IPR029039">
    <property type="entry name" value="Flavoprotein-like_sf"/>
</dbReference>
<comment type="function">
    <text evidence="2 8">Low-potential electron donor to a number of redox enzymes.</text>
</comment>
<evidence type="ECO:0000256" key="1">
    <source>
        <dbReference type="ARBA" id="ARBA00001917"/>
    </source>
</evidence>
<dbReference type="Pfam" id="PF00258">
    <property type="entry name" value="Flavodoxin_1"/>
    <property type="match status" value="1"/>
</dbReference>
<evidence type="ECO:0000256" key="5">
    <source>
        <dbReference type="ARBA" id="ARBA00022630"/>
    </source>
</evidence>
<dbReference type="GO" id="GO:0016651">
    <property type="term" value="F:oxidoreductase activity, acting on NAD(P)H"/>
    <property type="evidence" value="ECO:0007669"/>
    <property type="project" value="UniProtKB-ARBA"/>
</dbReference>
<dbReference type="NCBIfam" id="TIGR01753">
    <property type="entry name" value="flav_short"/>
    <property type="match status" value="1"/>
</dbReference>
<evidence type="ECO:0000256" key="8">
    <source>
        <dbReference type="RuleBase" id="RU367037"/>
    </source>
</evidence>
<comment type="cofactor">
    <cofactor evidence="1 8">
        <name>FMN</name>
        <dbReference type="ChEBI" id="CHEBI:58210"/>
    </cofactor>
</comment>
<comment type="similarity">
    <text evidence="3 8">Belongs to the flavodoxin family.</text>
</comment>